<name>A0A645BKH3_9ZZZZ</name>
<comment type="caution">
    <text evidence="1">The sequence shown here is derived from an EMBL/GenBank/DDBJ whole genome shotgun (WGS) entry which is preliminary data.</text>
</comment>
<reference evidence="1" key="1">
    <citation type="submission" date="2019-08" db="EMBL/GenBank/DDBJ databases">
        <authorList>
            <person name="Kucharzyk K."/>
            <person name="Murdoch R.W."/>
            <person name="Higgins S."/>
            <person name="Loffler F."/>
        </authorList>
    </citation>
    <scope>NUCLEOTIDE SEQUENCE</scope>
</reference>
<protein>
    <submittedName>
        <fullName evidence="1">Uncharacterized protein</fullName>
    </submittedName>
</protein>
<accession>A0A645BKH3</accession>
<sequence>MGSENEIDMAVLRLDLVCNMLLLHHTAAQTDQQVWFFPFLMNKCPDIAENLQFGIFTHGARIIQDQVGFVKGRCHFIPHIFQHTPDLLRIAFILLTSVRNNQRF</sequence>
<dbReference type="AlphaFoldDB" id="A0A645BKH3"/>
<organism evidence="1">
    <name type="scientific">bioreactor metagenome</name>
    <dbReference type="NCBI Taxonomy" id="1076179"/>
    <lineage>
        <taxon>unclassified sequences</taxon>
        <taxon>metagenomes</taxon>
        <taxon>ecological metagenomes</taxon>
    </lineage>
</organism>
<dbReference type="EMBL" id="VSSQ01020690">
    <property type="protein sequence ID" value="MPM65746.1"/>
    <property type="molecule type" value="Genomic_DNA"/>
</dbReference>
<evidence type="ECO:0000313" key="1">
    <source>
        <dbReference type="EMBL" id="MPM65746.1"/>
    </source>
</evidence>
<gene>
    <name evidence="1" type="ORF">SDC9_112647</name>
</gene>
<proteinExistence type="predicted"/>